<proteinExistence type="predicted"/>
<evidence type="ECO:0000256" key="4">
    <source>
        <dbReference type="SAM" id="MobiDB-lite"/>
    </source>
</evidence>
<dbReference type="GO" id="GO:0003700">
    <property type="term" value="F:DNA-binding transcription factor activity"/>
    <property type="evidence" value="ECO:0007669"/>
    <property type="project" value="InterPro"/>
</dbReference>
<dbReference type="SMART" id="SM00895">
    <property type="entry name" value="FCD"/>
    <property type="match status" value="1"/>
</dbReference>
<dbReference type="OrthoDB" id="9816161at2"/>
<dbReference type="Gene3D" id="1.10.10.10">
    <property type="entry name" value="Winged helix-like DNA-binding domain superfamily/Winged helix DNA-binding domain"/>
    <property type="match status" value="1"/>
</dbReference>
<dbReference type="InterPro" id="IPR011711">
    <property type="entry name" value="GntR_C"/>
</dbReference>
<dbReference type="PANTHER" id="PTHR43537">
    <property type="entry name" value="TRANSCRIPTIONAL REGULATOR, GNTR FAMILY"/>
    <property type="match status" value="1"/>
</dbReference>
<evidence type="ECO:0000256" key="3">
    <source>
        <dbReference type="ARBA" id="ARBA00023163"/>
    </source>
</evidence>
<dbReference type="InterPro" id="IPR008920">
    <property type="entry name" value="TF_FadR/GntR_C"/>
</dbReference>
<dbReference type="Gene3D" id="1.20.120.530">
    <property type="entry name" value="GntR ligand-binding domain-like"/>
    <property type="match status" value="1"/>
</dbReference>
<feature type="region of interest" description="Disordered" evidence="4">
    <location>
        <begin position="215"/>
        <end position="244"/>
    </location>
</feature>
<evidence type="ECO:0000313" key="6">
    <source>
        <dbReference type="EMBL" id="NHF62582.1"/>
    </source>
</evidence>
<dbReference type="Proteomes" id="UP000818266">
    <property type="component" value="Unassembled WGS sequence"/>
</dbReference>
<comment type="caution">
    <text evidence="6">The sequence shown here is derived from an EMBL/GenBank/DDBJ whole genome shotgun (WGS) entry which is preliminary data.</text>
</comment>
<name>A0A9E5MEI7_9MICO</name>
<dbReference type="EMBL" id="VIKT02000006">
    <property type="protein sequence ID" value="NHF62582.1"/>
    <property type="molecule type" value="Genomic_DNA"/>
</dbReference>
<organism evidence="6 7">
    <name type="scientific">Microcella pacifica</name>
    <dbReference type="NCBI Taxonomy" id="2591847"/>
    <lineage>
        <taxon>Bacteria</taxon>
        <taxon>Bacillati</taxon>
        <taxon>Actinomycetota</taxon>
        <taxon>Actinomycetes</taxon>
        <taxon>Micrococcales</taxon>
        <taxon>Microbacteriaceae</taxon>
        <taxon>Microcella</taxon>
    </lineage>
</organism>
<dbReference type="GO" id="GO:0003677">
    <property type="term" value="F:DNA binding"/>
    <property type="evidence" value="ECO:0007669"/>
    <property type="project" value="UniProtKB-KW"/>
</dbReference>
<evidence type="ECO:0000313" key="7">
    <source>
        <dbReference type="Proteomes" id="UP000818266"/>
    </source>
</evidence>
<dbReference type="AlphaFoldDB" id="A0A9E5MEI7"/>
<feature type="compositionally biased region" description="Low complexity" evidence="4">
    <location>
        <begin position="220"/>
        <end position="236"/>
    </location>
</feature>
<feature type="domain" description="HTH gntR-type" evidence="5">
    <location>
        <begin position="9"/>
        <end position="76"/>
    </location>
</feature>
<dbReference type="InterPro" id="IPR036388">
    <property type="entry name" value="WH-like_DNA-bd_sf"/>
</dbReference>
<keyword evidence="7" id="KW-1185">Reference proteome</keyword>
<evidence type="ECO:0000256" key="1">
    <source>
        <dbReference type="ARBA" id="ARBA00023015"/>
    </source>
</evidence>
<dbReference type="SUPFAM" id="SSF48008">
    <property type="entry name" value="GntR ligand-binding domain-like"/>
    <property type="match status" value="1"/>
</dbReference>
<keyword evidence="2" id="KW-0238">DNA-binding</keyword>
<sequence length="244" mass="27468">MPTPQTRDGNASLRVARGLREAIVAGEYPPGSRLRQEEIAERFGASRVPVREALKVLEADGLITLVANAGAWVSQLTLAECEEVYQTRERVEPLLLRLAAGSITDETLDELDSLAEAMVATDDVEEFLRLDRAFHLAMYAGARTLVLSDLVERLWNSTQPYRRAYTLMIDAHSQRIVHDEHHMLVTALREADVDSAERILEGHIRRTRRRLAAHPQLFADTTTDRPTTPRQTTPRQKGPSWPSQ</sequence>
<dbReference type="Pfam" id="PF07729">
    <property type="entry name" value="FCD"/>
    <property type="match status" value="1"/>
</dbReference>
<dbReference type="CDD" id="cd07377">
    <property type="entry name" value="WHTH_GntR"/>
    <property type="match status" value="1"/>
</dbReference>
<dbReference type="PRINTS" id="PR00035">
    <property type="entry name" value="HTHGNTR"/>
</dbReference>
<reference evidence="6 7" key="1">
    <citation type="submission" date="2020-03" db="EMBL/GenBank/DDBJ databases">
        <title>Chryseoglobus sp. isolated from a deep-sea seamount.</title>
        <authorList>
            <person name="Zhang D.-C."/>
        </authorList>
    </citation>
    <scope>NUCLEOTIDE SEQUENCE [LARGE SCALE GENOMIC DNA]</scope>
    <source>
        <strain evidence="6 7">KN1116</strain>
    </source>
</reference>
<dbReference type="InterPro" id="IPR000524">
    <property type="entry name" value="Tscrpt_reg_HTH_GntR"/>
</dbReference>
<accession>A0A9E5MEI7</accession>
<protein>
    <submittedName>
        <fullName evidence="6">GntR family transcriptional regulator</fullName>
    </submittedName>
</protein>
<dbReference type="PROSITE" id="PS50949">
    <property type="entry name" value="HTH_GNTR"/>
    <property type="match status" value="1"/>
</dbReference>
<keyword evidence="1" id="KW-0805">Transcription regulation</keyword>
<evidence type="ECO:0000256" key="2">
    <source>
        <dbReference type="ARBA" id="ARBA00023125"/>
    </source>
</evidence>
<gene>
    <name evidence="6" type="ORF">FK219_004910</name>
</gene>
<evidence type="ECO:0000259" key="5">
    <source>
        <dbReference type="PROSITE" id="PS50949"/>
    </source>
</evidence>
<dbReference type="PANTHER" id="PTHR43537:SF24">
    <property type="entry name" value="GLUCONATE OPERON TRANSCRIPTIONAL REPRESSOR"/>
    <property type="match status" value="1"/>
</dbReference>
<dbReference type="SMART" id="SM00345">
    <property type="entry name" value="HTH_GNTR"/>
    <property type="match status" value="1"/>
</dbReference>
<dbReference type="Pfam" id="PF00392">
    <property type="entry name" value="GntR"/>
    <property type="match status" value="1"/>
</dbReference>
<keyword evidence="3" id="KW-0804">Transcription</keyword>
<dbReference type="SUPFAM" id="SSF46785">
    <property type="entry name" value="Winged helix' DNA-binding domain"/>
    <property type="match status" value="1"/>
</dbReference>
<dbReference type="InterPro" id="IPR036390">
    <property type="entry name" value="WH_DNA-bd_sf"/>
</dbReference>